<proteinExistence type="predicted"/>
<protein>
    <submittedName>
        <fullName evidence="1">Uncharacterized protein</fullName>
    </submittedName>
</protein>
<reference evidence="1 2" key="1">
    <citation type="journal article" date="2020" name="IScience">
        <title>Genome Sequencing of the Endangered Kingdonia uniflora (Circaeasteraceae, Ranunculales) Reveals Potential Mechanisms of Evolutionary Specialization.</title>
        <authorList>
            <person name="Sun Y."/>
            <person name="Deng T."/>
            <person name="Zhang A."/>
            <person name="Moore M.J."/>
            <person name="Landis J.B."/>
            <person name="Lin N."/>
            <person name="Zhang H."/>
            <person name="Zhang X."/>
            <person name="Huang J."/>
            <person name="Zhang X."/>
            <person name="Sun H."/>
            <person name="Wang H."/>
        </authorList>
    </citation>
    <scope>NUCLEOTIDE SEQUENCE [LARGE SCALE GENOMIC DNA]</scope>
    <source>
        <strain evidence="1">TB1705</strain>
        <tissue evidence="1">Leaf</tissue>
    </source>
</reference>
<organism evidence="1 2">
    <name type="scientific">Kingdonia uniflora</name>
    <dbReference type="NCBI Taxonomy" id="39325"/>
    <lineage>
        <taxon>Eukaryota</taxon>
        <taxon>Viridiplantae</taxon>
        <taxon>Streptophyta</taxon>
        <taxon>Embryophyta</taxon>
        <taxon>Tracheophyta</taxon>
        <taxon>Spermatophyta</taxon>
        <taxon>Magnoliopsida</taxon>
        <taxon>Ranunculales</taxon>
        <taxon>Circaeasteraceae</taxon>
        <taxon>Kingdonia</taxon>
    </lineage>
</organism>
<comment type="caution">
    <text evidence="1">The sequence shown here is derived from an EMBL/GenBank/DDBJ whole genome shotgun (WGS) entry which is preliminary data.</text>
</comment>
<name>A0A7J7MXZ8_9MAGN</name>
<gene>
    <name evidence="1" type="ORF">GIB67_030053</name>
</gene>
<evidence type="ECO:0000313" key="2">
    <source>
        <dbReference type="Proteomes" id="UP000541444"/>
    </source>
</evidence>
<dbReference type="Proteomes" id="UP000541444">
    <property type="component" value="Unassembled WGS sequence"/>
</dbReference>
<accession>A0A7J7MXZ8</accession>
<keyword evidence="2" id="KW-1185">Reference proteome</keyword>
<feature type="non-terminal residue" evidence="1">
    <location>
        <position position="90"/>
    </location>
</feature>
<dbReference type="EMBL" id="JACGCM010001188">
    <property type="protein sequence ID" value="KAF6159795.1"/>
    <property type="molecule type" value="Genomic_DNA"/>
</dbReference>
<evidence type="ECO:0000313" key="1">
    <source>
        <dbReference type="EMBL" id="KAF6159795.1"/>
    </source>
</evidence>
<dbReference type="OrthoDB" id="1863935at2759"/>
<sequence length="90" mass="10177">MATLTSCKLYDPCSKKTYIIIDTGIKDCVSTAKLWDSKYGWLLLSVTPSSDTLFFLYNPFIKERIDFPDSKTISSKYVMVCATFSTHPTS</sequence>
<dbReference type="AlphaFoldDB" id="A0A7J7MXZ8"/>